<evidence type="ECO:0000256" key="7">
    <source>
        <dbReference type="ARBA" id="ARBA00023224"/>
    </source>
</evidence>
<dbReference type="CDD" id="cd11386">
    <property type="entry name" value="MCP_signal"/>
    <property type="match status" value="1"/>
</dbReference>
<dbReference type="GO" id="GO:0006935">
    <property type="term" value="P:chemotaxis"/>
    <property type="evidence" value="ECO:0007669"/>
    <property type="project" value="UniProtKB-KW"/>
</dbReference>
<dbReference type="InterPro" id="IPR004089">
    <property type="entry name" value="MCPsignal_dom"/>
</dbReference>
<dbReference type="GO" id="GO:0007165">
    <property type="term" value="P:signal transduction"/>
    <property type="evidence" value="ECO:0007669"/>
    <property type="project" value="UniProtKB-KW"/>
</dbReference>
<dbReference type="InterPro" id="IPR029151">
    <property type="entry name" value="Sensor-like_sf"/>
</dbReference>
<protein>
    <submittedName>
        <fullName evidence="14">Methyl-accepting chemotaxis sensory transducer with Cache sensor</fullName>
    </submittedName>
</protein>
<dbReference type="PROSITE" id="PS50839">
    <property type="entry name" value="CHASE"/>
    <property type="match status" value="1"/>
</dbReference>
<feature type="transmembrane region" description="Helical" evidence="10">
    <location>
        <begin position="12"/>
        <end position="32"/>
    </location>
</feature>
<dbReference type="CDD" id="cd12912">
    <property type="entry name" value="PDC2_MCP_like"/>
    <property type="match status" value="1"/>
</dbReference>
<dbReference type="Pfam" id="PF00672">
    <property type="entry name" value="HAMP"/>
    <property type="match status" value="1"/>
</dbReference>
<keyword evidence="6 10" id="KW-0472">Membrane</keyword>
<comment type="subcellular location">
    <subcellularLocation>
        <location evidence="1">Cell membrane</location>
        <topology evidence="1">Multi-pass membrane protein</topology>
    </subcellularLocation>
</comment>
<proteinExistence type="inferred from homology"/>
<evidence type="ECO:0000256" key="2">
    <source>
        <dbReference type="ARBA" id="ARBA00022475"/>
    </source>
</evidence>
<evidence type="ECO:0000256" key="10">
    <source>
        <dbReference type="SAM" id="Phobius"/>
    </source>
</evidence>
<dbReference type="Pfam" id="PF02743">
    <property type="entry name" value="dCache_1"/>
    <property type="match status" value="1"/>
</dbReference>
<evidence type="ECO:0000256" key="9">
    <source>
        <dbReference type="PROSITE-ProRule" id="PRU00284"/>
    </source>
</evidence>
<dbReference type="OrthoDB" id="9810264at2"/>
<dbReference type="SUPFAM" id="SSF58104">
    <property type="entry name" value="Methyl-accepting chemotaxis protein (MCP) signaling domain"/>
    <property type="match status" value="1"/>
</dbReference>
<dbReference type="Gene3D" id="3.30.450.20">
    <property type="entry name" value="PAS domain"/>
    <property type="match status" value="1"/>
</dbReference>
<accession>A0A1I4KEU6</accession>
<evidence type="ECO:0000256" key="3">
    <source>
        <dbReference type="ARBA" id="ARBA00022500"/>
    </source>
</evidence>
<dbReference type="GO" id="GO:0003824">
    <property type="term" value="F:catalytic activity"/>
    <property type="evidence" value="ECO:0007669"/>
    <property type="project" value="UniProtKB-ARBA"/>
</dbReference>
<evidence type="ECO:0000256" key="5">
    <source>
        <dbReference type="ARBA" id="ARBA00022989"/>
    </source>
</evidence>
<feature type="domain" description="HAMP" evidence="13">
    <location>
        <begin position="319"/>
        <end position="372"/>
    </location>
</feature>
<dbReference type="PANTHER" id="PTHR32089:SF112">
    <property type="entry name" value="LYSOZYME-LIKE PROTEIN-RELATED"/>
    <property type="match status" value="1"/>
</dbReference>
<evidence type="ECO:0000256" key="4">
    <source>
        <dbReference type="ARBA" id="ARBA00022692"/>
    </source>
</evidence>
<dbReference type="PANTHER" id="PTHR32089">
    <property type="entry name" value="METHYL-ACCEPTING CHEMOTAXIS PROTEIN MCPB"/>
    <property type="match status" value="1"/>
</dbReference>
<dbReference type="InterPro" id="IPR006189">
    <property type="entry name" value="CHASE_dom"/>
</dbReference>
<dbReference type="AlphaFoldDB" id="A0A1I4KEU6"/>
<keyword evidence="5 10" id="KW-1133">Transmembrane helix</keyword>
<dbReference type="SUPFAM" id="SSF103190">
    <property type="entry name" value="Sensory domain-like"/>
    <property type="match status" value="1"/>
</dbReference>
<dbReference type="CDD" id="cd06225">
    <property type="entry name" value="HAMP"/>
    <property type="match status" value="1"/>
</dbReference>
<feature type="transmembrane region" description="Helical" evidence="10">
    <location>
        <begin position="295"/>
        <end position="317"/>
    </location>
</feature>
<keyword evidence="4 10" id="KW-0812">Transmembrane</keyword>
<evidence type="ECO:0000259" key="13">
    <source>
        <dbReference type="PROSITE" id="PS50885"/>
    </source>
</evidence>
<keyword evidence="3" id="KW-0145">Chemotaxis</keyword>
<keyword evidence="2" id="KW-1003">Cell membrane</keyword>
<dbReference type="Gene3D" id="6.10.340.10">
    <property type="match status" value="1"/>
</dbReference>
<feature type="domain" description="Methyl-accepting transducer" evidence="11">
    <location>
        <begin position="391"/>
        <end position="627"/>
    </location>
</feature>
<dbReference type="Pfam" id="PF00015">
    <property type="entry name" value="MCPsignal"/>
    <property type="match status" value="1"/>
</dbReference>
<dbReference type="SMART" id="SM00283">
    <property type="entry name" value="MA"/>
    <property type="match status" value="1"/>
</dbReference>
<dbReference type="Gene3D" id="1.10.287.950">
    <property type="entry name" value="Methyl-accepting chemotaxis protein"/>
    <property type="match status" value="1"/>
</dbReference>
<feature type="domain" description="CHASE" evidence="12">
    <location>
        <begin position="105"/>
        <end position="184"/>
    </location>
</feature>
<dbReference type="PROSITE" id="PS50885">
    <property type="entry name" value="HAMP"/>
    <property type="match status" value="1"/>
</dbReference>
<sequence>MKVTSIQTRFLIMLLPLFILSFGILSSVSYYLSNKFLIHSVNETAISIGTDYANKIQFDLQEKIIRLDDLANIQRIKNGTNKAEIIQAMAETQKRIGYFDTIFFISLDGSGIRSDNSTGQYNDRDYFQKILASQKPVISDPLVSRTTGQLSVVLAIPVFNNGQMTGVLGGTYSLDRLTELVGGIKFKETGYGFLTDHLGTVIAHPKNPEMIGKLKLTDKQINPQLDLPIKELDDRLILLFKIVNETGKPMEGSYSFVDSTTQMGVFTPVPLPDGSKWIMTVAAPETEVNKEITTLAHMMIIISIISIIIAILFIIFLSKRFAKPIQIIRDECLILTDGDLSEQEIQVFSHDEIGQLAKGFQDMRGNLRVLVTNVKSQAEHVAASSEELTASANHSADAANQIAGSITDIAHGTEKQANSADRIAAVAREMSTNTEQILSTTQGVSEIAIHASQEAKKGKESVEQAIVQMHDISQGSTEVQNAITELATGSQEISEMVNLISTIASQTNLLALNAAIEAARAGEHGRGFAVVAEEVRKLAEQSNQATQQIGAVIEKNQINMEQAVAASQSGLERVKDGIVVINSAGEMFTFIVESIIQFSQQIKDISEAIQQIVDGSQTLVNSIHEIEIASKENAAETQTISAATEEQSASMQEIASASHSLASLASTLQEGVAKFRV</sequence>
<evidence type="ECO:0000256" key="8">
    <source>
        <dbReference type="ARBA" id="ARBA00029447"/>
    </source>
</evidence>
<evidence type="ECO:0000259" key="12">
    <source>
        <dbReference type="PROSITE" id="PS50839"/>
    </source>
</evidence>
<evidence type="ECO:0000313" key="15">
    <source>
        <dbReference type="Proteomes" id="UP000199520"/>
    </source>
</evidence>
<dbReference type="InterPro" id="IPR033479">
    <property type="entry name" value="dCache_1"/>
</dbReference>
<dbReference type="CDD" id="cd12914">
    <property type="entry name" value="PDC1_DGC_like"/>
    <property type="match status" value="1"/>
</dbReference>
<evidence type="ECO:0000256" key="1">
    <source>
        <dbReference type="ARBA" id="ARBA00004651"/>
    </source>
</evidence>
<dbReference type="EMBL" id="FOTS01000017">
    <property type="protein sequence ID" value="SFL77141.1"/>
    <property type="molecule type" value="Genomic_DNA"/>
</dbReference>
<keyword evidence="7 9" id="KW-0807">Transducer</keyword>
<evidence type="ECO:0000313" key="14">
    <source>
        <dbReference type="EMBL" id="SFL77141.1"/>
    </source>
</evidence>
<dbReference type="Proteomes" id="UP000199520">
    <property type="component" value="Unassembled WGS sequence"/>
</dbReference>
<dbReference type="STRING" id="1123291.SAMN04490355_101721"/>
<evidence type="ECO:0000256" key="6">
    <source>
        <dbReference type="ARBA" id="ARBA00023136"/>
    </source>
</evidence>
<dbReference type="PROSITE" id="PS50111">
    <property type="entry name" value="CHEMOTAXIS_TRANSDUC_2"/>
    <property type="match status" value="1"/>
</dbReference>
<dbReference type="GO" id="GO:0005886">
    <property type="term" value="C:plasma membrane"/>
    <property type="evidence" value="ECO:0007669"/>
    <property type="project" value="UniProtKB-SubCell"/>
</dbReference>
<dbReference type="SMART" id="SM00304">
    <property type="entry name" value="HAMP"/>
    <property type="match status" value="1"/>
</dbReference>
<comment type="similarity">
    <text evidence="8">Belongs to the methyl-accepting chemotaxis (MCP) protein family.</text>
</comment>
<reference evidence="15" key="1">
    <citation type="submission" date="2016-10" db="EMBL/GenBank/DDBJ databases">
        <authorList>
            <person name="Varghese N."/>
            <person name="Submissions S."/>
        </authorList>
    </citation>
    <scope>NUCLEOTIDE SEQUENCE [LARGE SCALE GENOMIC DNA]</scope>
    <source>
        <strain evidence="15">DSM 13327</strain>
    </source>
</reference>
<keyword evidence="15" id="KW-1185">Reference proteome</keyword>
<organism evidence="14 15">
    <name type="scientific">Pelosinus propionicus DSM 13327</name>
    <dbReference type="NCBI Taxonomy" id="1123291"/>
    <lineage>
        <taxon>Bacteria</taxon>
        <taxon>Bacillati</taxon>
        <taxon>Bacillota</taxon>
        <taxon>Negativicutes</taxon>
        <taxon>Selenomonadales</taxon>
        <taxon>Sporomusaceae</taxon>
        <taxon>Pelosinus</taxon>
    </lineage>
</organism>
<evidence type="ECO:0000259" key="11">
    <source>
        <dbReference type="PROSITE" id="PS50111"/>
    </source>
</evidence>
<name>A0A1I4KEU6_9FIRM</name>
<gene>
    <name evidence="14" type="ORF">SAMN04490355_101721</name>
</gene>
<dbReference type="InterPro" id="IPR003660">
    <property type="entry name" value="HAMP_dom"/>
</dbReference>
<dbReference type="RefSeq" id="WP_090936635.1">
    <property type="nucleotide sequence ID" value="NZ_FOTS01000017.1"/>
</dbReference>